<dbReference type="Proteomes" id="UP000828390">
    <property type="component" value="Unassembled WGS sequence"/>
</dbReference>
<sequence>MRGPSGQTSLPSFVALGHLLREIIATSGSYYGVTGQYGPVSVPSATLSPEAVALRRHIALLACVAHRAKQVCQVSSLWSPTPRDNRDFRLLLWGNGANTGQLAYLRRQLSPEAVALRRHIALLACVAHRAKQVCQVSSLWVTYSER</sequence>
<accession>A0A9D4KTU8</accession>
<reference evidence="1" key="1">
    <citation type="journal article" date="2019" name="bioRxiv">
        <title>The Genome of the Zebra Mussel, Dreissena polymorpha: A Resource for Invasive Species Research.</title>
        <authorList>
            <person name="McCartney M.A."/>
            <person name="Auch B."/>
            <person name="Kono T."/>
            <person name="Mallez S."/>
            <person name="Zhang Y."/>
            <person name="Obille A."/>
            <person name="Becker A."/>
            <person name="Abrahante J.E."/>
            <person name="Garbe J."/>
            <person name="Badalamenti J.P."/>
            <person name="Herman A."/>
            <person name="Mangelson H."/>
            <person name="Liachko I."/>
            <person name="Sullivan S."/>
            <person name="Sone E.D."/>
            <person name="Koren S."/>
            <person name="Silverstein K.A.T."/>
            <person name="Beckman K.B."/>
            <person name="Gohl D.M."/>
        </authorList>
    </citation>
    <scope>NUCLEOTIDE SEQUENCE</scope>
    <source>
        <strain evidence="1">Duluth1</strain>
        <tissue evidence="1">Whole animal</tissue>
    </source>
</reference>
<comment type="caution">
    <text evidence="1">The sequence shown here is derived from an EMBL/GenBank/DDBJ whole genome shotgun (WGS) entry which is preliminary data.</text>
</comment>
<dbReference type="EMBL" id="JAIWYP010000003">
    <property type="protein sequence ID" value="KAH3845725.1"/>
    <property type="molecule type" value="Genomic_DNA"/>
</dbReference>
<protein>
    <submittedName>
        <fullName evidence="1">Uncharacterized protein</fullName>
    </submittedName>
</protein>
<dbReference type="AlphaFoldDB" id="A0A9D4KTU8"/>
<evidence type="ECO:0000313" key="1">
    <source>
        <dbReference type="EMBL" id="KAH3845725.1"/>
    </source>
</evidence>
<evidence type="ECO:0000313" key="2">
    <source>
        <dbReference type="Proteomes" id="UP000828390"/>
    </source>
</evidence>
<proteinExistence type="predicted"/>
<organism evidence="1 2">
    <name type="scientific">Dreissena polymorpha</name>
    <name type="common">Zebra mussel</name>
    <name type="synonym">Mytilus polymorpha</name>
    <dbReference type="NCBI Taxonomy" id="45954"/>
    <lineage>
        <taxon>Eukaryota</taxon>
        <taxon>Metazoa</taxon>
        <taxon>Spiralia</taxon>
        <taxon>Lophotrochozoa</taxon>
        <taxon>Mollusca</taxon>
        <taxon>Bivalvia</taxon>
        <taxon>Autobranchia</taxon>
        <taxon>Heteroconchia</taxon>
        <taxon>Euheterodonta</taxon>
        <taxon>Imparidentia</taxon>
        <taxon>Neoheterodontei</taxon>
        <taxon>Myida</taxon>
        <taxon>Dreissenoidea</taxon>
        <taxon>Dreissenidae</taxon>
        <taxon>Dreissena</taxon>
    </lineage>
</organism>
<gene>
    <name evidence="1" type="ORF">DPMN_088008</name>
</gene>
<reference evidence="1" key="2">
    <citation type="submission" date="2020-11" db="EMBL/GenBank/DDBJ databases">
        <authorList>
            <person name="McCartney M.A."/>
            <person name="Auch B."/>
            <person name="Kono T."/>
            <person name="Mallez S."/>
            <person name="Becker A."/>
            <person name="Gohl D.M."/>
            <person name="Silverstein K.A.T."/>
            <person name="Koren S."/>
            <person name="Bechman K.B."/>
            <person name="Herman A."/>
            <person name="Abrahante J.E."/>
            <person name="Garbe J."/>
        </authorList>
    </citation>
    <scope>NUCLEOTIDE SEQUENCE</scope>
    <source>
        <strain evidence="1">Duluth1</strain>
        <tissue evidence="1">Whole animal</tissue>
    </source>
</reference>
<keyword evidence="2" id="KW-1185">Reference proteome</keyword>
<name>A0A9D4KTU8_DREPO</name>